<evidence type="ECO:0000313" key="2">
    <source>
        <dbReference type="EMBL" id="QQR36452.1"/>
    </source>
</evidence>
<evidence type="ECO:0000256" key="1">
    <source>
        <dbReference type="SAM" id="Phobius"/>
    </source>
</evidence>
<accession>A0ABX7BY69</accession>
<dbReference type="RefSeq" id="WP_201658190.1">
    <property type="nucleotide sequence ID" value="NZ_CP068047.1"/>
</dbReference>
<sequence length="93" mass="9748">MANTTARRLNPRMVGWSLVAALLAAPLLAMQFTSEVNWGGEDFIAAALLLGGAGLALEATMRFVRGSATRIVLGLTILIALALIWAELAVGIL</sequence>
<reference evidence="2 3" key="1">
    <citation type="submission" date="2021-01" db="EMBL/GenBank/DDBJ databases">
        <title>Genome seq and assembly of Devosia sp. G19.</title>
        <authorList>
            <person name="Chhetri G."/>
        </authorList>
    </citation>
    <scope>NUCLEOTIDE SEQUENCE [LARGE SCALE GENOMIC DNA]</scope>
    <source>
        <strain evidence="2 3">G19</strain>
    </source>
</reference>
<dbReference type="EMBL" id="CP068047">
    <property type="protein sequence ID" value="QQR36452.1"/>
    <property type="molecule type" value="Genomic_DNA"/>
</dbReference>
<feature type="transmembrane region" description="Helical" evidence="1">
    <location>
        <begin position="45"/>
        <end position="64"/>
    </location>
</feature>
<keyword evidence="1" id="KW-0812">Transmembrane</keyword>
<protein>
    <submittedName>
        <fullName evidence="2">Uncharacterized protein</fullName>
    </submittedName>
</protein>
<feature type="transmembrane region" description="Helical" evidence="1">
    <location>
        <begin position="71"/>
        <end position="92"/>
    </location>
</feature>
<keyword evidence="1" id="KW-0472">Membrane</keyword>
<organism evidence="2 3">
    <name type="scientific">Devosia oryziradicis</name>
    <dbReference type="NCBI Taxonomy" id="2801335"/>
    <lineage>
        <taxon>Bacteria</taxon>
        <taxon>Pseudomonadati</taxon>
        <taxon>Pseudomonadota</taxon>
        <taxon>Alphaproteobacteria</taxon>
        <taxon>Hyphomicrobiales</taxon>
        <taxon>Devosiaceae</taxon>
        <taxon>Devosia</taxon>
    </lineage>
</organism>
<name>A0ABX7BY69_9HYPH</name>
<proteinExistence type="predicted"/>
<evidence type="ECO:0000313" key="3">
    <source>
        <dbReference type="Proteomes" id="UP000595460"/>
    </source>
</evidence>
<keyword evidence="3" id="KW-1185">Reference proteome</keyword>
<gene>
    <name evidence="2" type="ORF">JI749_02095</name>
</gene>
<keyword evidence="1" id="KW-1133">Transmembrane helix</keyword>
<dbReference type="Proteomes" id="UP000595460">
    <property type="component" value="Chromosome"/>
</dbReference>